<dbReference type="InterPro" id="IPR050727">
    <property type="entry name" value="GH43_arabinanases"/>
</dbReference>
<dbReference type="CDD" id="cd08983">
    <property type="entry name" value="GH43_Bt3655-like"/>
    <property type="match status" value="1"/>
</dbReference>
<keyword evidence="1" id="KW-0732">Signal</keyword>
<gene>
    <name evidence="2" type="ORF">SNE25_11535</name>
</gene>
<sequence>MKTLMPAFPKSAKLTVLLLCTLLTAALQKAQAQNKDMWMLTYFRQRYPTRIEIDAQGKTVEVPLPDPMLVAQLHIALSADGRHWTPLNDNKPIWDRHMRDQFIHKGPDGLWRLVATGGGKDAPDRKMFGPSCIYATSKDLRHWQFKRYLPLMKDVRDESGALVNNIWAPEYFYDEATREYTLIWSSTFKSEGWQESRLWYCKTSNWKTFTQAKVLFAPPYSVIDGTLIKHNGTYYLFHKEEEFGVKTGERRGIRVATSKNLEGPYTVYQGPLNDGQIAPTITEGPSVTPDPIKPEGWLLYYDYPMADKYGISSSPDLLHWTIENDIALPPDARHGSLSRLTAAEAKALQNAFPNSK</sequence>
<name>A0ABZ0TSS5_9SPHI</name>
<dbReference type="RefSeq" id="WP_321565255.1">
    <property type="nucleotide sequence ID" value="NZ_CP139558.1"/>
</dbReference>
<dbReference type="PANTHER" id="PTHR43301">
    <property type="entry name" value="ARABINAN ENDO-1,5-ALPHA-L-ARABINOSIDASE"/>
    <property type="match status" value="1"/>
</dbReference>
<reference evidence="2 3" key="1">
    <citation type="submission" date="2023-11" db="EMBL/GenBank/DDBJ databases">
        <title>Analysis of the Genomes of Mucilaginibacter gossypii cycad 4 and M. sabulilitoris SNA2: microbes with the potential for plant growth promotion.</title>
        <authorList>
            <person name="Hirsch A.M."/>
            <person name="Humm E."/>
            <person name="Rubbi M."/>
            <person name="Del Vecchio G."/>
            <person name="Ha S.M."/>
            <person name="Pellegrini M."/>
            <person name="Gunsalus R.P."/>
        </authorList>
    </citation>
    <scope>NUCLEOTIDE SEQUENCE [LARGE SCALE GENOMIC DNA]</scope>
    <source>
        <strain evidence="2 3">SNA2</strain>
    </source>
</reference>
<dbReference type="EMBL" id="CP139558">
    <property type="protein sequence ID" value="WPU96152.1"/>
    <property type="molecule type" value="Genomic_DNA"/>
</dbReference>
<evidence type="ECO:0000313" key="3">
    <source>
        <dbReference type="Proteomes" id="UP001324380"/>
    </source>
</evidence>
<keyword evidence="2" id="KW-0378">Hydrolase</keyword>
<dbReference type="GO" id="GO:0016787">
    <property type="term" value="F:hydrolase activity"/>
    <property type="evidence" value="ECO:0007669"/>
    <property type="project" value="UniProtKB-KW"/>
</dbReference>
<feature type="chain" id="PRO_5046252242" evidence="1">
    <location>
        <begin position="33"/>
        <end position="356"/>
    </location>
</feature>
<protein>
    <submittedName>
        <fullName evidence="2">Glycoside hydrolase family 43 protein</fullName>
    </submittedName>
</protein>
<evidence type="ECO:0000256" key="1">
    <source>
        <dbReference type="SAM" id="SignalP"/>
    </source>
</evidence>
<evidence type="ECO:0000313" key="2">
    <source>
        <dbReference type="EMBL" id="WPU96152.1"/>
    </source>
</evidence>
<proteinExistence type="predicted"/>
<dbReference type="Proteomes" id="UP001324380">
    <property type="component" value="Chromosome"/>
</dbReference>
<dbReference type="Gene3D" id="2.115.10.20">
    <property type="entry name" value="Glycosyl hydrolase domain, family 43"/>
    <property type="match status" value="1"/>
</dbReference>
<feature type="signal peptide" evidence="1">
    <location>
        <begin position="1"/>
        <end position="32"/>
    </location>
</feature>
<organism evidence="2 3">
    <name type="scientific">Mucilaginibacter sabulilitoris</name>
    <dbReference type="NCBI Taxonomy" id="1173583"/>
    <lineage>
        <taxon>Bacteria</taxon>
        <taxon>Pseudomonadati</taxon>
        <taxon>Bacteroidota</taxon>
        <taxon>Sphingobacteriia</taxon>
        <taxon>Sphingobacteriales</taxon>
        <taxon>Sphingobacteriaceae</taxon>
        <taxon>Mucilaginibacter</taxon>
    </lineage>
</organism>
<accession>A0ABZ0TSS5</accession>
<dbReference type="SUPFAM" id="SSF75005">
    <property type="entry name" value="Arabinanase/levansucrase/invertase"/>
    <property type="match status" value="1"/>
</dbReference>
<dbReference type="InterPro" id="IPR023296">
    <property type="entry name" value="Glyco_hydro_beta-prop_sf"/>
</dbReference>
<keyword evidence="3" id="KW-1185">Reference proteome</keyword>
<dbReference type="PANTHER" id="PTHR43301:SF3">
    <property type="entry name" value="ARABINAN ENDO-1,5-ALPHA-L-ARABINOSIDASE A-RELATED"/>
    <property type="match status" value="1"/>
</dbReference>